<comment type="caution">
    <text evidence="1">The sequence shown here is derived from an EMBL/GenBank/DDBJ whole genome shotgun (WGS) entry which is preliminary data.</text>
</comment>
<proteinExistence type="predicted"/>
<name>X1AF66_9ZZZZ</name>
<gene>
    <name evidence="1" type="ORF">S01H4_25993</name>
</gene>
<reference evidence="1" key="1">
    <citation type="journal article" date="2014" name="Front. Microbiol.">
        <title>High frequency of phylogenetically diverse reductive dehalogenase-homologous genes in deep subseafloor sedimentary metagenomes.</title>
        <authorList>
            <person name="Kawai M."/>
            <person name="Futagami T."/>
            <person name="Toyoda A."/>
            <person name="Takaki Y."/>
            <person name="Nishi S."/>
            <person name="Hori S."/>
            <person name="Arai W."/>
            <person name="Tsubouchi T."/>
            <person name="Morono Y."/>
            <person name="Uchiyama I."/>
            <person name="Ito T."/>
            <person name="Fujiyama A."/>
            <person name="Inagaki F."/>
            <person name="Takami H."/>
        </authorList>
    </citation>
    <scope>NUCLEOTIDE SEQUENCE</scope>
    <source>
        <strain evidence="1">Expedition CK06-06</strain>
    </source>
</reference>
<evidence type="ECO:0000313" key="1">
    <source>
        <dbReference type="EMBL" id="GAG81220.1"/>
    </source>
</evidence>
<sequence length="79" mass="9505">MSQLRKRDGYYYLMAKKEFKDNLKKGDTKMNSFSLAFKKVFKLVREDDKEIIIRLNRAVRLNRKRTKQYLKADKGEQNG</sequence>
<accession>X1AF66</accession>
<protein>
    <submittedName>
        <fullName evidence="1">Uncharacterized protein</fullName>
    </submittedName>
</protein>
<dbReference type="AlphaFoldDB" id="X1AF66"/>
<dbReference type="EMBL" id="BART01012457">
    <property type="protein sequence ID" value="GAG81220.1"/>
    <property type="molecule type" value="Genomic_DNA"/>
</dbReference>
<organism evidence="1">
    <name type="scientific">marine sediment metagenome</name>
    <dbReference type="NCBI Taxonomy" id="412755"/>
    <lineage>
        <taxon>unclassified sequences</taxon>
        <taxon>metagenomes</taxon>
        <taxon>ecological metagenomes</taxon>
    </lineage>
</organism>